<dbReference type="PANTHER" id="PTHR47955:SF15">
    <property type="entry name" value="CYTOCHROME P450 71A2-LIKE"/>
    <property type="match status" value="1"/>
</dbReference>
<evidence type="ECO:0008006" key="9">
    <source>
        <dbReference type="Google" id="ProtNLM"/>
    </source>
</evidence>
<keyword evidence="5" id="KW-0503">Monooxygenase</keyword>
<dbReference type="PANTHER" id="PTHR47955">
    <property type="entry name" value="CYTOCHROME P450 FAMILY 71 PROTEIN"/>
    <property type="match status" value="1"/>
</dbReference>
<dbReference type="GO" id="GO:0004497">
    <property type="term" value="F:monooxygenase activity"/>
    <property type="evidence" value="ECO:0007669"/>
    <property type="project" value="UniProtKB-KW"/>
</dbReference>
<dbReference type="PROSITE" id="PS00086">
    <property type="entry name" value="CYTOCHROME_P450"/>
    <property type="match status" value="1"/>
</dbReference>
<dbReference type="Proteomes" id="UP001159364">
    <property type="component" value="Linkage Group LG10"/>
</dbReference>
<dbReference type="AlphaFoldDB" id="A0AAV8SJG0"/>
<feature type="transmembrane region" description="Helical" evidence="6">
    <location>
        <begin position="6"/>
        <end position="27"/>
    </location>
</feature>
<gene>
    <name evidence="7" type="ORF">K2173_001066</name>
</gene>
<dbReference type="SUPFAM" id="SSF48264">
    <property type="entry name" value="Cytochrome P450"/>
    <property type="match status" value="1"/>
</dbReference>
<feature type="binding site" description="axial binding residue" evidence="4">
    <location>
        <position position="440"/>
    </location>
    <ligand>
        <name>heme</name>
        <dbReference type="ChEBI" id="CHEBI:30413"/>
    </ligand>
    <ligandPart>
        <name>Fe</name>
        <dbReference type="ChEBI" id="CHEBI:18248"/>
    </ligandPart>
</feature>
<protein>
    <recommendedName>
        <fullName evidence="9">Cytochrome P450</fullName>
    </recommendedName>
</protein>
<sequence length="499" mass="56634">MNPLLLVPSSLFFIFIAKWLLVTVIIGRKNLPPSPPKLPVLGNLHQLSSLPHRSLQSLAQRHGPIMLLYFGSLRTIVVSSADAAREVIKNHDIILSDRPGTSISRKLMYDYKDIAMAPYGVYWRQMKSICMLQLLSAKRVRSFRSIREEEVDLLVNKIEQSCSNSLPINLSELFVSLMKHVVCRAALGSRYSDGEGDGSRFNKLFKEFCALLGVFDTADFIPSLAWIKHFTGLNARVDKTFKEFDKFLDEIVDCHLARDWIAIKEDQKDFVDVLLTIQKSPDEASFGRDSIKALILDMFLAGIDTTSTTLEWTMTELLRHPKAMNRLQEEIRRVRGSRRSVTEDDLDKMLYLKAVIKETLRLHPPLPLLIPRQPTESVKVQGYEIPAKTRVIINAWAVGRDPKMWEEADEFRPERFLESSIDFKGHDFQLIPFGSGRRGCPGITFATAALEIVLASMLDKFDWEIPDGSKLEDLEVAEALDLTLHPKLPLIAIATCHSF</sequence>
<evidence type="ECO:0000313" key="8">
    <source>
        <dbReference type="Proteomes" id="UP001159364"/>
    </source>
</evidence>
<dbReference type="GO" id="GO:0005506">
    <property type="term" value="F:iron ion binding"/>
    <property type="evidence" value="ECO:0007669"/>
    <property type="project" value="InterPro"/>
</dbReference>
<evidence type="ECO:0000256" key="6">
    <source>
        <dbReference type="SAM" id="Phobius"/>
    </source>
</evidence>
<dbReference type="InterPro" id="IPR017972">
    <property type="entry name" value="Cyt_P450_CS"/>
</dbReference>
<name>A0AAV8SJG0_9ROSI</name>
<dbReference type="Pfam" id="PF00067">
    <property type="entry name" value="p450"/>
    <property type="match status" value="1"/>
</dbReference>
<keyword evidence="8" id="KW-1185">Reference proteome</keyword>
<dbReference type="FunFam" id="1.10.630.10:FF:000011">
    <property type="entry name" value="Cytochrome P450 83B1"/>
    <property type="match status" value="1"/>
</dbReference>
<dbReference type="InterPro" id="IPR001128">
    <property type="entry name" value="Cyt_P450"/>
</dbReference>
<dbReference type="PRINTS" id="PR00385">
    <property type="entry name" value="P450"/>
</dbReference>
<dbReference type="EMBL" id="JAIWQS010000010">
    <property type="protein sequence ID" value="KAJ8752040.1"/>
    <property type="molecule type" value="Genomic_DNA"/>
</dbReference>
<dbReference type="PRINTS" id="PR00463">
    <property type="entry name" value="EP450I"/>
</dbReference>
<reference evidence="7 8" key="1">
    <citation type="submission" date="2021-09" db="EMBL/GenBank/DDBJ databases">
        <title>Genomic insights and catalytic innovation underlie evolution of tropane alkaloids biosynthesis.</title>
        <authorList>
            <person name="Wang Y.-J."/>
            <person name="Tian T."/>
            <person name="Huang J.-P."/>
            <person name="Huang S.-X."/>
        </authorList>
    </citation>
    <scope>NUCLEOTIDE SEQUENCE [LARGE SCALE GENOMIC DNA]</scope>
    <source>
        <strain evidence="7">KIB-2018</strain>
        <tissue evidence="7">Leaf</tissue>
    </source>
</reference>
<evidence type="ECO:0000256" key="5">
    <source>
        <dbReference type="RuleBase" id="RU000461"/>
    </source>
</evidence>
<keyword evidence="3 4" id="KW-0408">Iron</keyword>
<evidence type="ECO:0000313" key="7">
    <source>
        <dbReference type="EMBL" id="KAJ8752040.1"/>
    </source>
</evidence>
<evidence type="ECO:0000256" key="2">
    <source>
        <dbReference type="ARBA" id="ARBA00022723"/>
    </source>
</evidence>
<dbReference type="CDD" id="cd11072">
    <property type="entry name" value="CYP71-like"/>
    <property type="match status" value="1"/>
</dbReference>
<keyword evidence="2 4" id="KW-0479">Metal-binding</keyword>
<evidence type="ECO:0000256" key="4">
    <source>
        <dbReference type="PIRSR" id="PIRSR602401-1"/>
    </source>
</evidence>
<comment type="caution">
    <text evidence="7">The sequence shown here is derived from an EMBL/GenBank/DDBJ whole genome shotgun (WGS) entry which is preliminary data.</text>
</comment>
<keyword evidence="6" id="KW-1133">Transmembrane helix</keyword>
<evidence type="ECO:0000256" key="1">
    <source>
        <dbReference type="ARBA" id="ARBA00010617"/>
    </source>
</evidence>
<dbReference type="GO" id="GO:0016705">
    <property type="term" value="F:oxidoreductase activity, acting on paired donors, with incorporation or reduction of molecular oxygen"/>
    <property type="evidence" value="ECO:0007669"/>
    <property type="project" value="InterPro"/>
</dbReference>
<keyword evidence="6" id="KW-0472">Membrane</keyword>
<comment type="similarity">
    <text evidence="1 5">Belongs to the cytochrome P450 family.</text>
</comment>
<dbReference type="InterPro" id="IPR036396">
    <property type="entry name" value="Cyt_P450_sf"/>
</dbReference>
<evidence type="ECO:0000256" key="3">
    <source>
        <dbReference type="ARBA" id="ARBA00023004"/>
    </source>
</evidence>
<dbReference type="InterPro" id="IPR002401">
    <property type="entry name" value="Cyt_P450_E_grp-I"/>
</dbReference>
<comment type="cofactor">
    <cofactor evidence="4">
        <name>heme</name>
        <dbReference type="ChEBI" id="CHEBI:30413"/>
    </cofactor>
</comment>
<dbReference type="GO" id="GO:0020037">
    <property type="term" value="F:heme binding"/>
    <property type="evidence" value="ECO:0007669"/>
    <property type="project" value="InterPro"/>
</dbReference>
<keyword evidence="5" id="KW-0560">Oxidoreductase</keyword>
<dbReference type="Gene3D" id="1.10.630.10">
    <property type="entry name" value="Cytochrome P450"/>
    <property type="match status" value="1"/>
</dbReference>
<keyword evidence="4 5" id="KW-0349">Heme</keyword>
<organism evidence="7 8">
    <name type="scientific">Erythroxylum novogranatense</name>
    <dbReference type="NCBI Taxonomy" id="1862640"/>
    <lineage>
        <taxon>Eukaryota</taxon>
        <taxon>Viridiplantae</taxon>
        <taxon>Streptophyta</taxon>
        <taxon>Embryophyta</taxon>
        <taxon>Tracheophyta</taxon>
        <taxon>Spermatophyta</taxon>
        <taxon>Magnoliopsida</taxon>
        <taxon>eudicotyledons</taxon>
        <taxon>Gunneridae</taxon>
        <taxon>Pentapetalae</taxon>
        <taxon>rosids</taxon>
        <taxon>fabids</taxon>
        <taxon>Malpighiales</taxon>
        <taxon>Erythroxylaceae</taxon>
        <taxon>Erythroxylum</taxon>
    </lineage>
</organism>
<keyword evidence="6" id="KW-0812">Transmembrane</keyword>
<proteinExistence type="inferred from homology"/>
<accession>A0AAV8SJG0</accession>